<accession>A0A427B1E3</accession>
<keyword evidence="2" id="KW-0812">Transmembrane</keyword>
<keyword evidence="3" id="KW-0732">Signal</keyword>
<feature type="signal peptide" evidence="3">
    <location>
        <begin position="1"/>
        <end position="18"/>
    </location>
</feature>
<reference evidence="4 5" key="1">
    <citation type="journal article" date="2014" name="Agronomy (Basel)">
        <title>A Draft Genome Sequence for Ensete ventricosum, the Drought-Tolerant Tree Against Hunger.</title>
        <authorList>
            <person name="Harrison J."/>
            <person name="Moore K.A."/>
            <person name="Paszkiewicz K."/>
            <person name="Jones T."/>
            <person name="Grant M."/>
            <person name="Ambacheew D."/>
            <person name="Muzemil S."/>
            <person name="Studholme D.J."/>
        </authorList>
    </citation>
    <scope>NUCLEOTIDE SEQUENCE [LARGE SCALE GENOMIC DNA]</scope>
</reference>
<feature type="chain" id="PRO_5018985713" evidence="3">
    <location>
        <begin position="19"/>
        <end position="235"/>
    </location>
</feature>
<dbReference type="EMBL" id="AMZH03000732">
    <property type="protein sequence ID" value="RRT82245.1"/>
    <property type="molecule type" value="Genomic_DNA"/>
</dbReference>
<dbReference type="Proteomes" id="UP000287651">
    <property type="component" value="Unassembled WGS sequence"/>
</dbReference>
<sequence length="235" mass="24961">MRAPVQWGLPVPINLVQATVICLSSTGGDAIYRGIEPDIPLAGLRGSDRIRPLACAGPAVPAPSPSHSIPVRPPSPVERVRVPSSLYPADACIDWLGLRAPFKPRQPSKPHPTSLVFCPVELGYRRGSTGGDGKSPGGVTPRARATSMAGRRAGSGVVVLCLVLLMSFSLCFDCRKVAIRTFPADSNAYGRERRPVIGRRPVPIGAPMLPATAEGDGLEESKRRVPSCPDPLHNR</sequence>
<dbReference type="PANTHER" id="PTHR37184:SF2">
    <property type="entry name" value="CLAVATA3_ESR (CLE)-RELATED PROTEIN 43"/>
    <property type="match status" value="1"/>
</dbReference>
<evidence type="ECO:0000313" key="5">
    <source>
        <dbReference type="Proteomes" id="UP000287651"/>
    </source>
</evidence>
<keyword evidence="2" id="KW-1133">Transmembrane helix</keyword>
<gene>
    <name evidence="4" type="ORF">B296_00002787</name>
</gene>
<feature type="transmembrane region" description="Helical" evidence="2">
    <location>
        <begin position="153"/>
        <end position="172"/>
    </location>
</feature>
<dbReference type="InterPro" id="IPR040274">
    <property type="entry name" value="CLE27/CLE43"/>
</dbReference>
<comment type="caution">
    <text evidence="4">The sequence shown here is derived from an EMBL/GenBank/DDBJ whole genome shotgun (WGS) entry which is preliminary data.</text>
</comment>
<keyword evidence="2" id="KW-0472">Membrane</keyword>
<dbReference type="PANTHER" id="PTHR37184">
    <property type="entry name" value="CLAVATA3/ESR (CLE)-RELATED PROTEIN 27"/>
    <property type="match status" value="1"/>
</dbReference>
<feature type="region of interest" description="Disordered" evidence="1">
    <location>
        <begin position="200"/>
        <end position="235"/>
    </location>
</feature>
<evidence type="ECO:0000313" key="4">
    <source>
        <dbReference type="EMBL" id="RRT82245.1"/>
    </source>
</evidence>
<evidence type="ECO:0000256" key="3">
    <source>
        <dbReference type="SAM" id="SignalP"/>
    </source>
</evidence>
<organism evidence="4 5">
    <name type="scientific">Ensete ventricosum</name>
    <name type="common">Abyssinian banana</name>
    <name type="synonym">Musa ensete</name>
    <dbReference type="NCBI Taxonomy" id="4639"/>
    <lineage>
        <taxon>Eukaryota</taxon>
        <taxon>Viridiplantae</taxon>
        <taxon>Streptophyta</taxon>
        <taxon>Embryophyta</taxon>
        <taxon>Tracheophyta</taxon>
        <taxon>Spermatophyta</taxon>
        <taxon>Magnoliopsida</taxon>
        <taxon>Liliopsida</taxon>
        <taxon>Zingiberales</taxon>
        <taxon>Musaceae</taxon>
        <taxon>Ensete</taxon>
    </lineage>
</organism>
<dbReference type="AlphaFoldDB" id="A0A427B1E3"/>
<protein>
    <submittedName>
        <fullName evidence="4">Uncharacterized protein</fullName>
    </submittedName>
</protein>
<evidence type="ECO:0000256" key="2">
    <source>
        <dbReference type="SAM" id="Phobius"/>
    </source>
</evidence>
<name>A0A427B1E3_ENSVE</name>
<evidence type="ECO:0000256" key="1">
    <source>
        <dbReference type="SAM" id="MobiDB-lite"/>
    </source>
</evidence>
<proteinExistence type="predicted"/>